<keyword evidence="2" id="KW-1185">Reference proteome</keyword>
<dbReference type="SUPFAM" id="SSF58069">
    <property type="entry name" value="Virus ectodomain"/>
    <property type="match status" value="1"/>
</dbReference>
<feature type="non-terminal residue" evidence="1">
    <location>
        <position position="1"/>
    </location>
</feature>
<evidence type="ECO:0000313" key="2">
    <source>
        <dbReference type="Proteomes" id="UP000052976"/>
    </source>
</evidence>
<dbReference type="Proteomes" id="UP000052976">
    <property type="component" value="Unassembled WGS sequence"/>
</dbReference>
<dbReference type="EMBL" id="KK718085">
    <property type="protein sequence ID" value="KFO54180.1"/>
    <property type="molecule type" value="Genomic_DNA"/>
</dbReference>
<sequence length="58" mass="6442">AAIDSLLLAHGHGCKDSEGLCCFNLSSHSKGIHATSQEMQDHIKKLQVEKQPEWIEEL</sequence>
<reference evidence="1 2" key="1">
    <citation type="submission" date="2014-04" db="EMBL/GenBank/DDBJ databases">
        <title>Genome evolution of avian class.</title>
        <authorList>
            <person name="Zhang G."/>
            <person name="Li C."/>
        </authorList>
    </citation>
    <scope>NUCLEOTIDE SEQUENCE [LARGE SCALE GENOMIC DNA]</scope>
    <source>
        <strain evidence="1">BGI_N302</strain>
    </source>
</reference>
<organism evidence="1 2">
    <name type="scientific">Corvus brachyrhynchos</name>
    <name type="common">American crow</name>
    <dbReference type="NCBI Taxonomy" id="85066"/>
    <lineage>
        <taxon>Eukaryota</taxon>
        <taxon>Metazoa</taxon>
        <taxon>Chordata</taxon>
        <taxon>Craniata</taxon>
        <taxon>Vertebrata</taxon>
        <taxon>Euteleostomi</taxon>
        <taxon>Archelosauria</taxon>
        <taxon>Archosauria</taxon>
        <taxon>Dinosauria</taxon>
        <taxon>Saurischia</taxon>
        <taxon>Theropoda</taxon>
        <taxon>Coelurosauria</taxon>
        <taxon>Aves</taxon>
        <taxon>Neognathae</taxon>
        <taxon>Neoaves</taxon>
        <taxon>Telluraves</taxon>
        <taxon>Australaves</taxon>
        <taxon>Passeriformes</taxon>
        <taxon>Corvoidea</taxon>
        <taxon>Corvidae</taxon>
        <taxon>Corvus</taxon>
    </lineage>
</organism>
<proteinExistence type="predicted"/>
<dbReference type="AlphaFoldDB" id="A0A091EX08"/>
<evidence type="ECO:0000313" key="1">
    <source>
        <dbReference type="EMBL" id="KFO54180.1"/>
    </source>
</evidence>
<protein>
    <submittedName>
        <fullName evidence="1">Uncharacterized protein</fullName>
    </submittedName>
</protein>
<dbReference type="Gene3D" id="1.10.287.210">
    <property type="match status" value="1"/>
</dbReference>
<feature type="non-terminal residue" evidence="1">
    <location>
        <position position="58"/>
    </location>
</feature>
<accession>A0A091EX08</accession>
<name>A0A091EX08_CORBR</name>
<gene>
    <name evidence="1" type="ORF">N302_02110</name>
</gene>